<dbReference type="HOGENOM" id="CLU_658927_0_0_1"/>
<protein>
    <recommendedName>
        <fullName evidence="9">Peptidase S54 rhomboid domain-containing protein</fullName>
    </recommendedName>
</protein>
<dbReference type="InterPro" id="IPR035952">
    <property type="entry name" value="Rhomboid-like_sf"/>
</dbReference>
<gene>
    <name evidence="10" type="ORF">AOL_s00173g386</name>
</gene>
<keyword evidence="5 8" id="KW-1133">Transmembrane helix</keyword>
<dbReference type="Gene3D" id="1.20.1540.10">
    <property type="entry name" value="Rhomboid-like"/>
    <property type="match status" value="1"/>
</dbReference>
<evidence type="ECO:0000256" key="3">
    <source>
        <dbReference type="ARBA" id="ARBA00022692"/>
    </source>
</evidence>
<dbReference type="Proteomes" id="UP000008784">
    <property type="component" value="Unassembled WGS sequence"/>
</dbReference>
<dbReference type="OMA" id="FGWSMWM"/>
<keyword evidence="11" id="KW-1185">Reference proteome</keyword>
<evidence type="ECO:0000256" key="8">
    <source>
        <dbReference type="SAM" id="Phobius"/>
    </source>
</evidence>
<dbReference type="GO" id="GO:0006465">
    <property type="term" value="P:signal peptide processing"/>
    <property type="evidence" value="ECO:0007669"/>
    <property type="project" value="TreeGrafter"/>
</dbReference>
<dbReference type="GO" id="GO:0016020">
    <property type="term" value="C:membrane"/>
    <property type="evidence" value="ECO:0007669"/>
    <property type="project" value="UniProtKB-SubCell"/>
</dbReference>
<evidence type="ECO:0000256" key="6">
    <source>
        <dbReference type="ARBA" id="ARBA00023136"/>
    </source>
</evidence>
<dbReference type="GO" id="GO:0004252">
    <property type="term" value="F:serine-type endopeptidase activity"/>
    <property type="evidence" value="ECO:0007669"/>
    <property type="project" value="InterPro"/>
</dbReference>
<dbReference type="STRING" id="756982.G1XPL8"/>
<sequence>MIPIWRSCVIRQGVLAPVAPPSSFLAPLKAARSPIHLLQLPSPSRTVSTIRQSILKPGHLRKQLLSSPYVLPTSSTRHLASLRRPSRRSIDPPSPIKASTPNISQPSPHNAEDTAAPPPPVLGPIFADPKAKAVSTETASELKVGSEAWYNYHRARARVSDREEPEEMSAIRRLAPSFVFLLVTLAGSAYYALAYVHPRPKDRLFPNIPIAITTIGGIIAANFVVFLAWRIPPLWRILNTHFVQCPGDPKVLSLIGSVFSHHTLWHFAANMLTLFLIGTSSERLSIVCEQVGRGNFLALYMSSGAIASFTSLTTNVIMKRFHVFGLGASGAVFGVLGGFAFINPDTELYFVLLPLFTVKAATIATAMGVWEFTALLFGWSMWMDHAAHLGGLLAGAGLAALLKEEARRRREAVIRGLLGKS</sequence>
<feature type="transmembrane region" description="Helical" evidence="8">
    <location>
        <begin position="297"/>
        <end position="317"/>
    </location>
</feature>
<dbReference type="InterPro" id="IPR022764">
    <property type="entry name" value="Peptidase_S54_rhomboid_dom"/>
</dbReference>
<keyword evidence="6 8" id="KW-0472">Membrane</keyword>
<keyword evidence="4" id="KW-0378">Hydrolase</keyword>
<dbReference type="AlphaFoldDB" id="G1XPL8"/>
<dbReference type="SUPFAM" id="SSF144091">
    <property type="entry name" value="Rhomboid-like"/>
    <property type="match status" value="1"/>
</dbReference>
<feature type="compositionally biased region" description="Polar residues" evidence="7">
    <location>
        <begin position="97"/>
        <end position="108"/>
    </location>
</feature>
<evidence type="ECO:0000313" key="10">
    <source>
        <dbReference type="EMBL" id="EGX45285.1"/>
    </source>
</evidence>
<organism evidence="10 11">
    <name type="scientific">Arthrobotrys oligospora (strain ATCC 24927 / CBS 115.81 / DSM 1491)</name>
    <name type="common">Nematode-trapping fungus</name>
    <name type="synonym">Didymozoophaga oligospora</name>
    <dbReference type="NCBI Taxonomy" id="756982"/>
    <lineage>
        <taxon>Eukaryota</taxon>
        <taxon>Fungi</taxon>
        <taxon>Dikarya</taxon>
        <taxon>Ascomycota</taxon>
        <taxon>Pezizomycotina</taxon>
        <taxon>Orbiliomycetes</taxon>
        <taxon>Orbiliales</taxon>
        <taxon>Orbiliaceae</taxon>
        <taxon>Orbilia</taxon>
        <taxon>Orbilia oligospora</taxon>
    </lineage>
</organism>
<comment type="similarity">
    <text evidence="2">Belongs to the peptidase S54 family.</text>
</comment>
<feature type="domain" description="Peptidase S54 rhomboid" evidence="9">
    <location>
        <begin position="251"/>
        <end position="402"/>
    </location>
</feature>
<comment type="subcellular location">
    <subcellularLocation>
        <location evidence="1">Membrane</location>
        <topology evidence="1">Multi-pass membrane protein</topology>
    </subcellularLocation>
</comment>
<evidence type="ECO:0000256" key="5">
    <source>
        <dbReference type="ARBA" id="ARBA00022989"/>
    </source>
</evidence>
<evidence type="ECO:0000313" key="11">
    <source>
        <dbReference type="Proteomes" id="UP000008784"/>
    </source>
</evidence>
<dbReference type="GeneID" id="22897348"/>
<name>G1XPL8_ARTOA</name>
<comment type="caution">
    <text evidence="10">The sequence shown here is derived from an EMBL/GenBank/DDBJ whole genome shotgun (WGS) entry which is preliminary data.</text>
</comment>
<dbReference type="RefSeq" id="XP_011126430.1">
    <property type="nucleotide sequence ID" value="XM_011128128.1"/>
</dbReference>
<feature type="transmembrane region" description="Helical" evidence="8">
    <location>
        <begin position="174"/>
        <end position="196"/>
    </location>
</feature>
<feature type="transmembrane region" description="Helical" evidence="8">
    <location>
        <begin position="208"/>
        <end position="231"/>
    </location>
</feature>
<dbReference type="eggNOG" id="KOG2980">
    <property type="taxonomic scope" value="Eukaryota"/>
</dbReference>
<reference evidence="10 11" key="1">
    <citation type="journal article" date="2011" name="PLoS Pathog.">
        <title>Genomic and proteomic analyses of the fungus Arthrobotrys oligospora provide insights into nematode-trap formation.</title>
        <authorList>
            <person name="Yang J."/>
            <person name="Wang L."/>
            <person name="Ji X."/>
            <person name="Feng Y."/>
            <person name="Li X."/>
            <person name="Zou C."/>
            <person name="Xu J."/>
            <person name="Ren Y."/>
            <person name="Mi Q."/>
            <person name="Wu J."/>
            <person name="Liu S."/>
            <person name="Liu Y."/>
            <person name="Huang X."/>
            <person name="Wang H."/>
            <person name="Niu X."/>
            <person name="Li J."/>
            <person name="Liang L."/>
            <person name="Luo Y."/>
            <person name="Ji K."/>
            <person name="Zhou W."/>
            <person name="Yu Z."/>
            <person name="Li G."/>
            <person name="Liu Y."/>
            <person name="Li L."/>
            <person name="Qiao M."/>
            <person name="Feng L."/>
            <person name="Zhang K.-Q."/>
        </authorList>
    </citation>
    <scope>NUCLEOTIDE SEQUENCE [LARGE SCALE GENOMIC DNA]</scope>
    <source>
        <strain evidence="11">ATCC 24927 / CBS 115.81 / DSM 1491</strain>
    </source>
</reference>
<feature type="transmembrane region" description="Helical" evidence="8">
    <location>
        <begin position="349"/>
        <end position="370"/>
    </location>
</feature>
<dbReference type="Pfam" id="PF01694">
    <property type="entry name" value="Rhomboid"/>
    <property type="match status" value="1"/>
</dbReference>
<evidence type="ECO:0000256" key="7">
    <source>
        <dbReference type="SAM" id="MobiDB-lite"/>
    </source>
</evidence>
<feature type="transmembrane region" description="Helical" evidence="8">
    <location>
        <begin position="382"/>
        <end position="402"/>
    </location>
</feature>
<dbReference type="PANTHER" id="PTHR43731">
    <property type="entry name" value="RHOMBOID PROTEASE"/>
    <property type="match status" value="1"/>
</dbReference>
<feature type="region of interest" description="Disordered" evidence="7">
    <location>
        <begin position="76"/>
        <end position="122"/>
    </location>
</feature>
<dbReference type="OrthoDB" id="10260614at2759"/>
<dbReference type="FunCoup" id="G1XPL8">
    <property type="interactions" value="603"/>
</dbReference>
<dbReference type="PANTHER" id="PTHR43731:SF14">
    <property type="entry name" value="PRESENILIN-ASSOCIATED RHOMBOID-LIKE PROTEIN, MITOCHONDRIAL"/>
    <property type="match status" value="1"/>
</dbReference>
<evidence type="ECO:0000256" key="4">
    <source>
        <dbReference type="ARBA" id="ARBA00022801"/>
    </source>
</evidence>
<dbReference type="InterPro" id="IPR050925">
    <property type="entry name" value="Rhomboid_protease_S54"/>
</dbReference>
<feature type="transmembrane region" description="Helical" evidence="8">
    <location>
        <begin position="323"/>
        <end position="342"/>
    </location>
</feature>
<evidence type="ECO:0000256" key="1">
    <source>
        <dbReference type="ARBA" id="ARBA00004141"/>
    </source>
</evidence>
<keyword evidence="3 8" id="KW-0812">Transmembrane</keyword>
<dbReference type="InParanoid" id="G1XPL8"/>
<dbReference type="EMBL" id="ADOT01000263">
    <property type="protein sequence ID" value="EGX45285.1"/>
    <property type="molecule type" value="Genomic_DNA"/>
</dbReference>
<proteinExistence type="inferred from homology"/>
<evidence type="ECO:0000259" key="9">
    <source>
        <dbReference type="Pfam" id="PF01694"/>
    </source>
</evidence>
<evidence type="ECO:0000256" key="2">
    <source>
        <dbReference type="ARBA" id="ARBA00009045"/>
    </source>
</evidence>
<accession>G1XPL8</accession>